<keyword evidence="10" id="KW-1185">Reference proteome</keyword>
<dbReference type="Proteomes" id="UP001518989">
    <property type="component" value="Unassembled WGS sequence"/>
</dbReference>
<protein>
    <submittedName>
        <fullName evidence="9">Cell division protein FtsQ</fullName>
    </submittedName>
</protein>
<name>A0ABS3KM02_9PROT</name>
<keyword evidence="9" id="KW-0131">Cell cycle</keyword>
<evidence type="ECO:0000313" key="9">
    <source>
        <dbReference type="EMBL" id="MBO1078505.1"/>
    </source>
</evidence>
<evidence type="ECO:0000256" key="6">
    <source>
        <dbReference type="ARBA" id="ARBA00022841"/>
    </source>
</evidence>
<comment type="subcellular location">
    <subcellularLocation>
        <location evidence="1">Periplasm</location>
    </subcellularLocation>
</comment>
<evidence type="ECO:0000256" key="4">
    <source>
        <dbReference type="ARBA" id="ARBA00022729"/>
    </source>
</evidence>
<dbReference type="GO" id="GO:0051301">
    <property type="term" value="P:cell division"/>
    <property type="evidence" value="ECO:0007669"/>
    <property type="project" value="UniProtKB-KW"/>
</dbReference>
<accession>A0ABS3KM02</accession>
<reference evidence="9 10" key="1">
    <citation type="submission" date="2020-09" db="EMBL/GenBank/DDBJ databases">
        <title>Roseomonas.</title>
        <authorList>
            <person name="Zhu W."/>
        </authorList>
    </citation>
    <scope>NUCLEOTIDE SEQUENCE [LARGE SCALE GENOMIC DNA]</scope>
    <source>
        <strain evidence="9 10">573</strain>
    </source>
</reference>
<feature type="domain" description="AlgX/AlgJ SGNH hydrolase-like" evidence="8">
    <location>
        <begin position="95"/>
        <end position="357"/>
    </location>
</feature>
<dbReference type="Pfam" id="PF16822">
    <property type="entry name" value="ALGX"/>
    <property type="match status" value="1"/>
</dbReference>
<evidence type="ECO:0000256" key="2">
    <source>
        <dbReference type="ARBA" id="ARBA00005182"/>
    </source>
</evidence>
<evidence type="ECO:0000313" key="10">
    <source>
        <dbReference type="Proteomes" id="UP001518989"/>
    </source>
</evidence>
<evidence type="ECO:0000259" key="8">
    <source>
        <dbReference type="Pfam" id="PF16822"/>
    </source>
</evidence>
<dbReference type="EMBL" id="JACTNG010000002">
    <property type="protein sequence ID" value="MBO1078505.1"/>
    <property type="molecule type" value="Genomic_DNA"/>
</dbReference>
<gene>
    <name evidence="9" type="ORF">IAI61_05640</name>
</gene>
<evidence type="ECO:0000256" key="7">
    <source>
        <dbReference type="SAM" id="MobiDB-lite"/>
    </source>
</evidence>
<dbReference type="InterPro" id="IPR031811">
    <property type="entry name" value="ALGX/ALGJ_SGNH-like"/>
</dbReference>
<feature type="region of interest" description="Disordered" evidence="7">
    <location>
        <begin position="262"/>
        <end position="292"/>
    </location>
</feature>
<evidence type="ECO:0000256" key="1">
    <source>
        <dbReference type="ARBA" id="ARBA00004418"/>
    </source>
</evidence>
<sequence length="375" mass="40320">MTPPESRFRTAASAGQAVAVIALLGWGFWQGVTALSKPEAQARIRDTLSWSALLKGETAAAVNHAMAHNLPVDPQFRAIGGIFRWMLFGAAGPQVRAGCDDWLFLTEELRPWPEAEAHQAARVAALKRVADKLAAQDIRLVIAVVPDKARVYTNQLCGVRWSAQSQARYAAFTAQLQAAGLNSLGLLPVMQDAARSAPAFYRTDTHWSQTGAAAAAAALAAPVRAQGIAPAEEFRTSAEPADSNGPGDLLRLMSLDHVPDWLRPTPDRQRKETTEAAQPAEAGGGLLDDTPTPPVTLLGSSYSVNANFHGRLQQALGVAVANFAEAGGGFWRAANTYFTGEAFRDTPPKLVVWEIPERVVGQPIDAAEQRFLDRW</sequence>
<organism evidence="9 10">
    <name type="scientific">Roseomonas haemaphysalidis</name>
    <dbReference type="NCBI Taxonomy" id="2768162"/>
    <lineage>
        <taxon>Bacteria</taxon>
        <taxon>Pseudomonadati</taxon>
        <taxon>Pseudomonadota</taxon>
        <taxon>Alphaproteobacteria</taxon>
        <taxon>Acetobacterales</taxon>
        <taxon>Roseomonadaceae</taxon>
        <taxon>Roseomonas</taxon>
    </lineage>
</organism>
<dbReference type="RefSeq" id="WP_207415925.1">
    <property type="nucleotide sequence ID" value="NZ_CP061178.1"/>
</dbReference>
<keyword evidence="6" id="KW-0016">Alginate biosynthesis</keyword>
<keyword evidence="5" id="KW-0574">Periplasm</keyword>
<keyword evidence="3" id="KW-0808">Transferase</keyword>
<proteinExistence type="predicted"/>
<comment type="caution">
    <text evidence="9">The sequence shown here is derived from an EMBL/GenBank/DDBJ whole genome shotgun (WGS) entry which is preliminary data.</text>
</comment>
<evidence type="ECO:0000256" key="3">
    <source>
        <dbReference type="ARBA" id="ARBA00022679"/>
    </source>
</evidence>
<dbReference type="CDD" id="cd14444">
    <property type="entry name" value="AlgX_N_like_1"/>
    <property type="match status" value="1"/>
</dbReference>
<feature type="compositionally biased region" description="Basic and acidic residues" evidence="7">
    <location>
        <begin position="262"/>
        <end position="274"/>
    </location>
</feature>
<keyword evidence="4" id="KW-0732">Signal</keyword>
<comment type="pathway">
    <text evidence="2">Glycan biosynthesis; alginate biosynthesis.</text>
</comment>
<evidence type="ECO:0000256" key="5">
    <source>
        <dbReference type="ARBA" id="ARBA00022764"/>
    </source>
</evidence>
<keyword evidence="9" id="KW-0132">Cell division</keyword>